<sequence length="63" mass="6917">MGKRTIQAGKRAAVQCRSGGHCYDGEDRCVHCREHIGDGHQPDCPHADEPDDECDARPAGVDW</sequence>
<reference evidence="2" key="1">
    <citation type="submission" date="2024-06" db="EMBL/GenBank/DDBJ databases">
        <title>Micromonospora sp. strain HUAS YX12 genome sequences.</title>
        <authorList>
            <person name="Mo P."/>
        </authorList>
    </citation>
    <scope>NUCLEOTIDE SEQUENCE</scope>
    <source>
        <strain evidence="2">HUAS YX12</strain>
    </source>
</reference>
<dbReference type="RefSeq" id="WP_349876194.1">
    <property type="nucleotide sequence ID" value="NZ_CP157974.1"/>
</dbReference>
<proteinExistence type="predicted"/>
<name>A0AAU7QUH4_9ACTN</name>
<evidence type="ECO:0000313" key="2">
    <source>
        <dbReference type="EMBL" id="XBT79714.1"/>
    </source>
</evidence>
<gene>
    <name evidence="2" type="ORF">ABIH81_18815</name>
</gene>
<organism evidence="2">
    <name type="scientific">Micromonospora sp. HUAS YX12</name>
    <dbReference type="NCBI Taxonomy" id="3156396"/>
    <lineage>
        <taxon>Bacteria</taxon>
        <taxon>Bacillati</taxon>
        <taxon>Actinomycetota</taxon>
        <taxon>Actinomycetes</taxon>
        <taxon>Micromonosporales</taxon>
        <taxon>Micromonosporaceae</taxon>
        <taxon>Micromonospora</taxon>
    </lineage>
</organism>
<dbReference type="EMBL" id="CP157974">
    <property type="protein sequence ID" value="XBT79714.1"/>
    <property type="molecule type" value="Genomic_DNA"/>
</dbReference>
<feature type="region of interest" description="Disordered" evidence="1">
    <location>
        <begin position="40"/>
        <end position="63"/>
    </location>
</feature>
<evidence type="ECO:0000256" key="1">
    <source>
        <dbReference type="SAM" id="MobiDB-lite"/>
    </source>
</evidence>
<dbReference type="AlphaFoldDB" id="A0AAU7QUH4"/>
<protein>
    <submittedName>
        <fullName evidence="2">Uncharacterized protein</fullName>
    </submittedName>
</protein>
<accession>A0AAU7QUH4</accession>